<comment type="similarity">
    <text evidence="2 7">Belongs to the glycosyl hydrolase 31 family.</text>
</comment>
<feature type="domain" description="Glycosyl hydrolase family 31 C-terminal" evidence="9">
    <location>
        <begin position="804"/>
        <end position="876"/>
    </location>
</feature>
<organism evidence="10 11">
    <name type="scientific">Euplotes crassus</name>
    <dbReference type="NCBI Taxonomy" id="5936"/>
    <lineage>
        <taxon>Eukaryota</taxon>
        <taxon>Sar</taxon>
        <taxon>Alveolata</taxon>
        <taxon>Ciliophora</taxon>
        <taxon>Intramacronucleata</taxon>
        <taxon>Spirotrichea</taxon>
        <taxon>Hypotrichia</taxon>
        <taxon>Euplotida</taxon>
        <taxon>Euplotidae</taxon>
        <taxon>Moneuplotes</taxon>
    </lineage>
</organism>
<dbReference type="SUPFAM" id="SSF51445">
    <property type="entry name" value="(Trans)glycosidases"/>
    <property type="match status" value="1"/>
</dbReference>
<keyword evidence="5" id="KW-0325">Glycoprotein</keyword>
<evidence type="ECO:0000256" key="2">
    <source>
        <dbReference type="ARBA" id="ARBA00007806"/>
    </source>
</evidence>
<sequence>MRMMVTLCSSSLDTLKNTAKFRTSGEIGFFDRVSYFRNANPLYKWIVDDSSITQEPKAMSFLLTRDYTESVKDIVRDQLSSIETSIRVTIAILPNGFVNILAEDPDHQRFRVRDVPGVVEPHIFQSPKYGGTSDAKYTNGVDSISMKFNTEISQIVGYTNHDAVQSQSSVEVTVNKDSFSLCYTVNGQQRLVIPANTFVFETSKDAELIRILAENSGADEWLQKVLKSTSESYKFKGYTEQIPHGPSCVGLTLEHVKHVDSSFDLKLMGLCHRLTDNLDFECSIDYESRERLTEPHRSSNNTHFSDKHLTVGLYGSCPLLYSLESNISTGVIVLNTSDTLVDFMQNGDNKISEWTNESGVLDLYMFTSESIEQNAQKVSEFSGRIPMPLETALGHHQCRWNYFTQFEVEDLNQKLVEHNVPTDFIWLDIEHTNSKVYFTWDKEAFPNPKAMYDALVEADRQLVTIVDPHFKDYRFAEADEKRKTEALKRIQYSNETTEKLTEEEKLSMETLDEEAANHYLAPEAISKGLVVMDNKGKEFNGFCWPGTCVWIDFLNHEAQQYFGNQYLHSDHLQRLPHVHVWNDMNEPEVFLSETEASMPKTNIHKVTCCILNNEEHTYEIKNFEFEHRDVHSLYALTNQKATYEGLSHKKIELDGQHKHLRPFSLSRSYFMGSQKYCAMWLGDSTCSWEHLAKYIQMCASIALSGFSFCGPDIPGFWGNATPELCTRAYQLGCLFPFFRSHSDRLNDRREVYLFDSPYKQAMTNAIVTRYELIPYYYTQFYHHHISSLPIINLVIDYESGEIHRDQLFIGQTLITKAVTQEEAKTVSVYLPEYETGDFWYQRHCSEVYSSKSLVEVEVEISEQAQVPIFVKGGSIVPEHFNIQQNEVRSLWEMRKTGVSQVKLYIYPDENHKAKGYLYEDDGFSTDYTHQKYNLIIFSYSCVNSKDKLRVKYLNRGYDRKTSFIARVITKDKEVSFEMDEEELDIKM</sequence>
<keyword evidence="6 7" id="KW-0326">Glycosidase</keyword>
<dbReference type="Gene3D" id="3.20.20.80">
    <property type="entry name" value="Glycosidases"/>
    <property type="match status" value="1"/>
</dbReference>
<keyword evidence="11" id="KW-1185">Reference proteome</keyword>
<dbReference type="Pfam" id="PF21365">
    <property type="entry name" value="Glyco_hydro_31_3rd"/>
    <property type="match status" value="1"/>
</dbReference>
<evidence type="ECO:0000256" key="4">
    <source>
        <dbReference type="ARBA" id="ARBA00022801"/>
    </source>
</evidence>
<reference evidence="10" key="1">
    <citation type="submission" date="2023-07" db="EMBL/GenBank/DDBJ databases">
        <authorList>
            <consortium name="AG Swart"/>
            <person name="Singh M."/>
            <person name="Singh A."/>
            <person name="Seah K."/>
            <person name="Emmerich C."/>
        </authorList>
    </citation>
    <scope>NUCLEOTIDE SEQUENCE</scope>
    <source>
        <strain evidence="10">DP1</strain>
    </source>
</reference>
<protein>
    <recommendedName>
        <fullName evidence="12">Glycoside hydrolase family 31 N-terminal domain-containing protein</fullName>
    </recommendedName>
</protein>
<dbReference type="GO" id="GO:0005975">
    <property type="term" value="P:carbohydrate metabolic process"/>
    <property type="evidence" value="ECO:0007669"/>
    <property type="project" value="InterPro"/>
</dbReference>
<evidence type="ECO:0000313" key="10">
    <source>
        <dbReference type="EMBL" id="CAI2380529.1"/>
    </source>
</evidence>
<name>A0AAD1XX90_EUPCR</name>
<evidence type="ECO:0000256" key="7">
    <source>
        <dbReference type="RuleBase" id="RU361185"/>
    </source>
</evidence>
<evidence type="ECO:0000259" key="9">
    <source>
        <dbReference type="Pfam" id="PF21365"/>
    </source>
</evidence>
<keyword evidence="4 7" id="KW-0378">Hydrolase</keyword>
<dbReference type="InterPro" id="IPR017853">
    <property type="entry name" value="GH"/>
</dbReference>
<dbReference type="Gene3D" id="2.60.40.1180">
    <property type="entry name" value="Golgi alpha-mannosidase II"/>
    <property type="match status" value="2"/>
</dbReference>
<dbReference type="EMBL" id="CAMPGE010022491">
    <property type="protein sequence ID" value="CAI2380529.1"/>
    <property type="molecule type" value="Genomic_DNA"/>
</dbReference>
<dbReference type="AlphaFoldDB" id="A0AAD1XX90"/>
<evidence type="ECO:0008006" key="12">
    <source>
        <dbReference type="Google" id="ProtNLM"/>
    </source>
</evidence>
<dbReference type="Proteomes" id="UP001295684">
    <property type="component" value="Unassembled WGS sequence"/>
</dbReference>
<accession>A0AAD1XX90</accession>
<evidence type="ECO:0000256" key="3">
    <source>
        <dbReference type="ARBA" id="ARBA00022729"/>
    </source>
</evidence>
<comment type="pathway">
    <text evidence="1">Glycan metabolism.</text>
</comment>
<dbReference type="InterPro" id="IPR048395">
    <property type="entry name" value="Glyco_hydro_31_C"/>
</dbReference>
<dbReference type="PANTHER" id="PTHR22762">
    <property type="entry name" value="ALPHA-GLUCOSIDASE"/>
    <property type="match status" value="1"/>
</dbReference>
<comment type="caution">
    <text evidence="10">The sequence shown here is derived from an EMBL/GenBank/DDBJ whole genome shotgun (WGS) entry which is preliminary data.</text>
</comment>
<proteinExistence type="inferred from homology"/>
<dbReference type="InterPro" id="IPR000322">
    <property type="entry name" value="Glyco_hydro_31_TIM"/>
</dbReference>
<dbReference type="Pfam" id="PF01055">
    <property type="entry name" value="Glyco_hydro_31_2nd"/>
    <property type="match status" value="1"/>
</dbReference>
<evidence type="ECO:0000256" key="1">
    <source>
        <dbReference type="ARBA" id="ARBA00004881"/>
    </source>
</evidence>
<dbReference type="PANTHER" id="PTHR22762:SF54">
    <property type="entry name" value="BCDNA.GH04962"/>
    <property type="match status" value="1"/>
</dbReference>
<keyword evidence="3" id="KW-0732">Signal</keyword>
<dbReference type="Gene3D" id="2.60.40.1760">
    <property type="entry name" value="glycosyl hydrolase (family 31)"/>
    <property type="match status" value="1"/>
</dbReference>
<evidence type="ECO:0000259" key="8">
    <source>
        <dbReference type="Pfam" id="PF01055"/>
    </source>
</evidence>
<evidence type="ECO:0000256" key="5">
    <source>
        <dbReference type="ARBA" id="ARBA00023180"/>
    </source>
</evidence>
<gene>
    <name evidence="10" type="ORF">ECRASSUSDP1_LOCUS21965</name>
</gene>
<dbReference type="GO" id="GO:0006491">
    <property type="term" value="P:N-glycan processing"/>
    <property type="evidence" value="ECO:0007669"/>
    <property type="project" value="TreeGrafter"/>
</dbReference>
<evidence type="ECO:0000313" key="11">
    <source>
        <dbReference type="Proteomes" id="UP001295684"/>
    </source>
</evidence>
<feature type="domain" description="Glycoside hydrolase family 31 TIM barrel" evidence="8">
    <location>
        <begin position="386"/>
        <end position="779"/>
    </location>
</feature>
<dbReference type="GO" id="GO:0090599">
    <property type="term" value="F:alpha-glucosidase activity"/>
    <property type="evidence" value="ECO:0007669"/>
    <property type="project" value="TreeGrafter"/>
</dbReference>
<evidence type="ECO:0000256" key="6">
    <source>
        <dbReference type="ARBA" id="ARBA00023295"/>
    </source>
</evidence>
<dbReference type="InterPro" id="IPR013780">
    <property type="entry name" value="Glyco_hydro_b"/>
</dbReference>